<feature type="region of interest" description="Disordered" evidence="21">
    <location>
        <begin position="1425"/>
        <end position="1457"/>
    </location>
</feature>
<dbReference type="Proteomes" id="UP000183832">
    <property type="component" value="Unassembled WGS sequence"/>
</dbReference>
<dbReference type="GO" id="GO:0008270">
    <property type="term" value="F:zinc ion binding"/>
    <property type="evidence" value="ECO:0007669"/>
    <property type="project" value="UniProtKB-KW"/>
</dbReference>
<evidence type="ECO:0000256" key="13">
    <source>
        <dbReference type="ARBA" id="ARBA00022786"/>
    </source>
</evidence>
<dbReference type="Gene3D" id="3.30.810.10">
    <property type="entry name" value="2-Layer Sandwich"/>
    <property type="match status" value="1"/>
</dbReference>
<feature type="compositionally biased region" description="Basic and acidic residues" evidence="21">
    <location>
        <begin position="1336"/>
        <end position="1349"/>
    </location>
</feature>
<dbReference type="SUPFAM" id="SSF56104">
    <property type="entry name" value="SAICAR synthase-like"/>
    <property type="match status" value="1"/>
</dbReference>
<keyword evidence="26" id="KW-1185">Reference proteome</keyword>
<evidence type="ECO:0000256" key="1">
    <source>
        <dbReference type="ARBA" id="ARBA00004608"/>
    </source>
</evidence>
<dbReference type="GO" id="GO:0000285">
    <property type="term" value="F:1-phosphatidylinositol-3-phosphate 5-kinase activity"/>
    <property type="evidence" value="ECO:0007669"/>
    <property type="project" value="UniProtKB-EC"/>
</dbReference>
<protein>
    <recommendedName>
        <fullName evidence="3">1-phosphatidylinositol-3-phosphate 5-kinase</fullName>
        <ecNumber evidence="3">2.7.1.150</ecNumber>
    </recommendedName>
</protein>
<evidence type="ECO:0000259" key="24">
    <source>
        <dbReference type="PROSITE" id="PS51455"/>
    </source>
</evidence>
<dbReference type="FunFam" id="3.30.40.10:FF:000057">
    <property type="entry name" value="1-phosphatidylinositol 3-phosphate 5-kinase isoform X1"/>
    <property type="match status" value="1"/>
</dbReference>
<evidence type="ECO:0000256" key="10">
    <source>
        <dbReference type="ARBA" id="ARBA00022771"/>
    </source>
</evidence>
<name>A0A1J1IMR3_9DIPT</name>
<dbReference type="InterPro" id="IPR027409">
    <property type="entry name" value="GroEL-like_apical_dom_sf"/>
</dbReference>
<evidence type="ECO:0000256" key="11">
    <source>
        <dbReference type="ARBA" id="ARBA00022776"/>
    </source>
</evidence>
<dbReference type="FunFam" id="3.30.810.10:FF:000001">
    <property type="entry name" value="1-phosphatidylinositol 3-phosphate 5-kinase FAB1"/>
    <property type="match status" value="1"/>
</dbReference>
<dbReference type="GO" id="GO:0016192">
    <property type="term" value="P:vesicle-mediated transport"/>
    <property type="evidence" value="ECO:0007669"/>
    <property type="project" value="UniProtKB-ARBA"/>
</dbReference>
<keyword evidence="14" id="KW-0862">Zinc</keyword>
<keyword evidence="7" id="KW-0479">Metal-binding</keyword>
<feature type="compositionally biased region" description="Basic and acidic residues" evidence="21">
    <location>
        <begin position="135"/>
        <end position="148"/>
    </location>
</feature>
<feature type="region of interest" description="Disordered" evidence="21">
    <location>
        <begin position="793"/>
        <end position="818"/>
    </location>
</feature>
<keyword evidence="8 20" id="KW-0547">Nucleotide-binding</keyword>
<keyword evidence="17" id="KW-0131">Cell cycle</keyword>
<keyword evidence="6 20" id="KW-0808">Transferase</keyword>
<dbReference type="CDD" id="cd15725">
    <property type="entry name" value="FYVE_PIKfyve_Fab1"/>
    <property type="match status" value="1"/>
</dbReference>
<dbReference type="Pfam" id="PF01363">
    <property type="entry name" value="FYVE"/>
    <property type="match status" value="1"/>
</dbReference>
<dbReference type="InterPro" id="IPR027484">
    <property type="entry name" value="PInositol-4-P-5-kinase_N"/>
</dbReference>
<comment type="subcellular location">
    <subcellularLocation>
        <location evidence="1">Endosome membrane</location>
    </subcellularLocation>
</comment>
<dbReference type="GO" id="GO:0005524">
    <property type="term" value="F:ATP binding"/>
    <property type="evidence" value="ECO:0007669"/>
    <property type="project" value="UniProtKB-UniRule"/>
</dbReference>
<evidence type="ECO:0000256" key="5">
    <source>
        <dbReference type="ARBA" id="ARBA00022618"/>
    </source>
</evidence>
<feature type="compositionally biased region" description="Basic and acidic residues" evidence="21">
    <location>
        <begin position="2340"/>
        <end position="2350"/>
    </location>
</feature>
<dbReference type="PROSITE" id="PS50178">
    <property type="entry name" value="ZF_FYVE"/>
    <property type="match status" value="1"/>
</dbReference>
<feature type="compositionally biased region" description="Acidic residues" evidence="21">
    <location>
        <begin position="2376"/>
        <end position="2386"/>
    </location>
</feature>
<dbReference type="InterPro" id="IPR002498">
    <property type="entry name" value="PInositol-4-P-4/5-kinase_core"/>
</dbReference>
<evidence type="ECO:0000256" key="16">
    <source>
        <dbReference type="ARBA" id="ARBA00023136"/>
    </source>
</evidence>
<evidence type="ECO:0000256" key="7">
    <source>
        <dbReference type="ARBA" id="ARBA00022723"/>
    </source>
</evidence>
<evidence type="ECO:0000256" key="3">
    <source>
        <dbReference type="ARBA" id="ARBA00012009"/>
    </source>
</evidence>
<dbReference type="SMART" id="SM00330">
    <property type="entry name" value="PIPKc"/>
    <property type="match status" value="1"/>
</dbReference>
<feature type="compositionally biased region" description="Low complexity" evidence="21">
    <location>
        <begin position="1438"/>
        <end position="1447"/>
    </location>
</feature>
<feature type="region of interest" description="Disordered" evidence="21">
    <location>
        <begin position="2337"/>
        <end position="2386"/>
    </location>
</feature>
<dbReference type="Gene3D" id="3.30.40.10">
    <property type="entry name" value="Zinc/RING finger domain, C3HC4 (zinc finger)"/>
    <property type="match status" value="1"/>
</dbReference>
<dbReference type="InterPro" id="IPR000306">
    <property type="entry name" value="Znf_FYVE"/>
</dbReference>
<dbReference type="InterPro" id="IPR000591">
    <property type="entry name" value="DEP_dom"/>
</dbReference>
<feature type="domain" description="FYVE-type" evidence="22">
    <location>
        <begin position="228"/>
        <end position="288"/>
    </location>
</feature>
<sequence>MDSQPMPDDIVLIDLVDDEWRNDKLPDEDIQLPLNKLPDPEENENQIKDSEEKWLELAIMTRHGDEQLNSSNVLIIMNINKNLHNKSVLTEFARDFEDDPKGTVLTKIVNKIYVACNNTSQELKEPVNIESNNKSQEKAVNEKSDKVINSETSSLSSDSVPSCSSDSTSLENKIKEDETLSASEYKVDTSLGRTPLNVIKRISNLLAMKDKDLNDYKKTDLQKLWMPDSKSRECYDCTVKFNTFKRKHHCRLCGQIFCYQCCNQIVSGKIIKCSGDLRVCNYCSKVVLTYLKSSDINADLKSDLQALEDDLSSKFVGTSSGSSINLMPESERNSLRKVSMGYQEDKWIKNHDILSNADRKSILQQSKSLKVLYEDMIKALPIHNKGSELMNYLTNIQKLTNKQQMSAILTAMIEAGFIVPIVMNEGIIESSDSCSVDFNESIIYKLQNCDEILKEVTKVDATQSSELNEELEIKEVLPPSINAENLFSLTQEQELHSSIVSTTGSKALLEAYCEHEELLLNQLLRYENLDMSWSRILINQCARIAHTIHPEFGQVVDSMDIRNFVNFKKISGGLRSECAIIGGVVFTKNVAHKDMKTTIENPKILLVQCPIAYQRVEGKFVTIESLVLQEKEYLKNVTSRILSYAPDVVITQKNVSGIAQDMLRENGITLVIDVKLSVFERLSQCLQCDVVTSIESNIGRPKLGSCRKFYTKSFIDGNGFVKTLMFFEVPFSQRGCSLILRGANEKELARVKKIAKFLLFARYNFRLELSYLLDVFAEPPPRKQNIFESIEQSANTQTEENSMTTKDNQETLKTSTQRKEKLINKENVSDFSDPLRTTNLTELSCEHEKVVLEVQHSFDNKFRSALSSTILSISPFLQHPLPYFETETGRKCTLRVFFPTELFYSAQWDNIVKLEKNDNNQVESSSDNQTEVNPTHEFLLMNFTASLEHKDIFQTAIADYRRNGGTYKKVTRMKDVNKKSEAIANIKLIKNEGLRDALVIYNHQRLPVLFSSYHHNSQELPSSFCAQPLLLNMHFYGQDDIMLGLFLERYCFRSSYICQSCKLPMMNHVRKYAHSMGVVTVKLSEDPIRNENSQIVMTSRCAICNSMTPSVNISNDTWCLSFAKFLELKFHGHSYTRRNLEGDDDGSCHHSIHRDHIQYFSSNGVIVSFIYNPVEIWEIELPHLTIKLKANDIIEGNSYGEKIKAFAMKGYEVYAKIHEKLANLSGEVETPMLASLKKVLHRDQLIFKHRAEVIYTLLASKNVDATEVSDSMLMMQKDLADSIELWGPRLNEAAILSKISNSKAENNSSYQNEQVREVDETINDLELDYDSSGIKPQDESQTSDKKEKLDKNSIKQLLVKLLPSSSEQNILSTPFSLNEHFCLSTGQFPILVHDQDLSSIIAYFLMSYDYKKLFENLSSSATAEQSCGNSPSLKRKNNQSNNSSGGQIETEEKDSNLGVNLAINKETSEKKKHSSRHIEVNAQDSTTQFSCKMYFVKEFDELRSNCLSLPIQKSFFDSINQDESSKMLCEETRKGYARSLSSSQMWEARGGKSGSKFSKTSDDRFILKEMSKQDVGEFEKFAPFYFEYLNESIRMKAPTLLAKIFGVYKVTIKKKDSVVERAVLVIENLFCDRIIKSKYDLKGSERNRLVDTTGQVGETVLLDENLIKESWTKPLYILTHSHSVLRAAIIRDATFLEKNYVMDYSLLVGIDDKYLIVGIIDYIRKFTIDKRIESYLKQVVDHQRLPTIVSPNVYKTRFIEAMDRYFLAIPDRWNVNIMNRVKSCNYPELSPEFKTLFSNENEQLIIVGVIGKSNLQNANKMSCFNLFSCNAAFVSQSTIDRQEGRIKFFYEKNSKYIFVHFETAFDMFITNDLIKASDFEYFLPFYSKLRTKFAQMVLLATQICHIVVFVEPSSYFDSSYLPIFKGLKIIREKYVLKFLPKLLKNTSYGSYLGKEGRLCSPRFIFFFETAEKTADDKTLNALEIDMEDSIYQLLRTNFIITNNAQMSLFSIPKNKKFLFINTNDQLNSDPVIGSLNTLLAYIDGKNEAFEIKPHQNYGIRREKRDMQLSNILDETKDDKKRSFLDLLNDHVDEALHYGFDDSHIKYRGRNHFVTPTIKVWYETFKFMHKIFFENVRLGSFTPSDPDYKAFIENFHKIIDIDEQFFRDACFTGYDKALSSYAELLPHHYSKSFHEGKLEAALEIFHKYARGPESTLLEEKLKDYCTSIWMNGKQQCEILSLRSHPCVLIAKHNLKHSSGVVHINACNCGSTQGTREDPYTIYSANYEFYQIMKGSCDKCEKSAFIDFPTFIPSSEEFKAAEITNKNLTATLLSEYSNQTPTDDKATIDHQHHLSASQKTQESETDLNLSSSNSESEKSDDEVKEEINSDVDEELNEIVVKIGEVGIKEEQKQASTTEYLPGMILTTTSQGLLPRFSSFSLVCIGSSSFYSHNIGLQESQMPGFLSGTNILLPWDVKIRLEHAKSWVESYEKNRNRKKHKQGQSHQQSSESGTYFTLKIFVGMEMECGRGHRFMMSSNNTIATSQSRSIASCGSRVVFSDIPLFFPCPCKNNSIAQLMRIHIVTPKAPVNIHLDPKIKIRRETEMIFTTGWSEPAKLSQSAYWVLRLPYVYQGEGEPLPTPLDPRTIPDLSQYGCLLQGMFEIKEND</sequence>
<dbReference type="GO" id="GO:0046854">
    <property type="term" value="P:phosphatidylinositol phosphate biosynthetic process"/>
    <property type="evidence" value="ECO:0007669"/>
    <property type="project" value="TreeGrafter"/>
</dbReference>
<evidence type="ECO:0000256" key="19">
    <source>
        <dbReference type="PROSITE-ProRule" id="PRU00091"/>
    </source>
</evidence>
<dbReference type="SMART" id="SM00064">
    <property type="entry name" value="FYVE"/>
    <property type="match status" value="1"/>
</dbReference>
<dbReference type="InterPro" id="IPR017455">
    <property type="entry name" value="Znf_FYVE-rel"/>
</dbReference>
<dbReference type="PROSITE" id="PS50186">
    <property type="entry name" value="DEP"/>
    <property type="match status" value="1"/>
</dbReference>
<dbReference type="InterPro" id="IPR013083">
    <property type="entry name" value="Znf_RING/FYVE/PHD"/>
</dbReference>
<dbReference type="InterPro" id="IPR019354">
    <property type="entry name" value="SMG8-like"/>
</dbReference>
<keyword evidence="15 20" id="KW-0067">ATP-binding</keyword>
<dbReference type="GO" id="GO:0000184">
    <property type="term" value="P:nuclear-transcribed mRNA catabolic process, nonsense-mediated decay"/>
    <property type="evidence" value="ECO:0007669"/>
    <property type="project" value="InterPro"/>
</dbReference>
<dbReference type="InterPro" id="IPR027483">
    <property type="entry name" value="PInositol-4-P-4/5-kinase_C_sf"/>
</dbReference>
<dbReference type="Pfam" id="PF00118">
    <property type="entry name" value="Cpn60_TCP1"/>
    <property type="match status" value="1"/>
</dbReference>
<dbReference type="CDD" id="cd03334">
    <property type="entry name" value="Fab1_TCP"/>
    <property type="match status" value="1"/>
</dbReference>
<feature type="domain" description="PIPK" evidence="24">
    <location>
        <begin position="1449"/>
        <end position="1766"/>
    </location>
</feature>
<keyword evidence="12 20" id="KW-0418">Kinase</keyword>
<keyword evidence="16" id="KW-0472">Membrane</keyword>
<comment type="similarity">
    <text evidence="2">Belongs to the APC13 family.</text>
</comment>
<dbReference type="InterPro" id="IPR002423">
    <property type="entry name" value="Cpn60/GroEL/TCP-1"/>
</dbReference>
<dbReference type="SUPFAM" id="SSF57903">
    <property type="entry name" value="FYVE/PHD zinc finger"/>
    <property type="match status" value="1"/>
</dbReference>
<dbReference type="OrthoDB" id="158357at2759"/>
<evidence type="ECO:0000259" key="22">
    <source>
        <dbReference type="PROSITE" id="PS50178"/>
    </source>
</evidence>
<evidence type="ECO:0000256" key="18">
    <source>
        <dbReference type="ARBA" id="ARBA00052820"/>
    </source>
</evidence>
<dbReference type="Pfam" id="PF10220">
    <property type="entry name" value="Smg8_Smg9"/>
    <property type="match status" value="1"/>
</dbReference>
<keyword evidence="13" id="KW-0833">Ubl conjugation pathway</keyword>
<dbReference type="GO" id="GO:0005680">
    <property type="term" value="C:anaphase-promoting complex"/>
    <property type="evidence" value="ECO:0007669"/>
    <property type="project" value="InterPro"/>
</dbReference>
<evidence type="ECO:0000256" key="12">
    <source>
        <dbReference type="ARBA" id="ARBA00022777"/>
    </source>
</evidence>
<dbReference type="GO" id="GO:0052810">
    <property type="term" value="F:1-phosphatidylinositol-5-kinase activity"/>
    <property type="evidence" value="ECO:0007669"/>
    <property type="project" value="UniProtKB-ARBA"/>
</dbReference>
<organism evidence="25 26">
    <name type="scientific">Clunio marinus</name>
    <dbReference type="NCBI Taxonomy" id="568069"/>
    <lineage>
        <taxon>Eukaryota</taxon>
        <taxon>Metazoa</taxon>
        <taxon>Ecdysozoa</taxon>
        <taxon>Arthropoda</taxon>
        <taxon>Hexapoda</taxon>
        <taxon>Insecta</taxon>
        <taxon>Pterygota</taxon>
        <taxon>Neoptera</taxon>
        <taxon>Endopterygota</taxon>
        <taxon>Diptera</taxon>
        <taxon>Nematocera</taxon>
        <taxon>Chironomoidea</taxon>
        <taxon>Chironomidae</taxon>
        <taxon>Clunio</taxon>
    </lineage>
</organism>
<feature type="region of interest" description="Disordered" evidence="21">
    <location>
        <begin position="2489"/>
        <end position="2508"/>
    </location>
</feature>
<keyword evidence="10 19" id="KW-0863">Zinc-finger</keyword>
<evidence type="ECO:0000313" key="26">
    <source>
        <dbReference type="Proteomes" id="UP000183832"/>
    </source>
</evidence>
<keyword evidence="5" id="KW-0132">Cell division</keyword>
<evidence type="ECO:0000256" key="15">
    <source>
        <dbReference type="ARBA" id="ARBA00022840"/>
    </source>
</evidence>
<dbReference type="GO" id="GO:0010008">
    <property type="term" value="C:endosome membrane"/>
    <property type="evidence" value="ECO:0007669"/>
    <property type="project" value="UniProtKB-SubCell"/>
</dbReference>
<feature type="compositionally biased region" description="Polar residues" evidence="21">
    <location>
        <begin position="793"/>
        <end position="815"/>
    </location>
</feature>
<keyword evidence="9" id="KW-0967">Endosome</keyword>
<evidence type="ECO:0000256" key="14">
    <source>
        <dbReference type="ARBA" id="ARBA00022833"/>
    </source>
</evidence>
<dbReference type="EC" id="2.7.1.150" evidence="3"/>
<evidence type="ECO:0000259" key="23">
    <source>
        <dbReference type="PROSITE" id="PS50186"/>
    </source>
</evidence>
<dbReference type="STRING" id="568069.A0A1J1IMR3"/>
<evidence type="ECO:0000256" key="8">
    <source>
        <dbReference type="ARBA" id="ARBA00022741"/>
    </source>
</evidence>
<dbReference type="FunFam" id="3.50.7.10:FF:000007">
    <property type="entry name" value="1-phosphatidylinositol 3-phosphate 5-kinase isoform X1"/>
    <property type="match status" value="1"/>
</dbReference>
<dbReference type="GO" id="GO:0035556">
    <property type="term" value="P:intracellular signal transduction"/>
    <property type="evidence" value="ECO:0007669"/>
    <property type="project" value="InterPro"/>
</dbReference>
<feature type="region of interest" description="Disordered" evidence="21">
    <location>
        <begin position="1329"/>
        <end position="1349"/>
    </location>
</feature>
<keyword evidence="11" id="KW-0498">Mitosis</keyword>
<evidence type="ECO:0000256" key="21">
    <source>
        <dbReference type="SAM" id="MobiDB-lite"/>
    </source>
</evidence>
<dbReference type="InterPro" id="IPR044769">
    <property type="entry name" value="PIKfyve_PIPKc"/>
</dbReference>
<dbReference type="PROSITE" id="PS51455">
    <property type="entry name" value="PIPK"/>
    <property type="match status" value="1"/>
</dbReference>
<accession>A0A1J1IMR3</accession>
<dbReference type="CDD" id="cd17300">
    <property type="entry name" value="PIPKc_PIKfyve"/>
    <property type="match status" value="1"/>
</dbReference>
<comment type="catalytic activity">
    <reaction evidence="18">
        <text>a 1,2-diacyl-sn-glycero-3-phospho-(1D-myo-inositol-3-phosphate) + ATP = a 1,2-diacyl-sn-glycero-3-phospho-(1D-myo-inositol-3,5-bisphosphate) + ADP + H(+)</text>
        <dbReference type="Rhea" id="RHEA:13609"/>
        <dbReference type="ChEBI" id="CHEBI:15378"/>
        <dbReference type="ChEBI" id="CHEBI:30616"/>
        <dbReference type="ChEBI" id="CHEBI:57923"/>
        <dbReference type="ChEBI" id="CHEBI:58088"/>
        <dbReference type="ChEBI" id="CHEBI:456216"/>
        <dbReference type="EC" id="2.7.1.150"/>
    </reaction>
    <physiologicalReaction direction="left-to-right" evidence="18">
        <dbReference type="Rhea" id="RHEA:13610"/>
    </physiologicalReaction>
</comment>
<evidence type="ECO:0000256" key="4">
    <source>
        <dbReference type="ARBA" id="ARBA00022553"/>
    </source>
</evidence>
<evidence type="ECO:0000256" key="2">
    <source>
        <dbReference type="ARBA" id="ARBA00006940"/>
    </source>
</evidence>
<reference evidence="25 26" key="1">
    <citation type="submission" date="2015-04" db="EMBL/GenBank/DDBJ databases">
        <authorList>
            <person name="Syromyatnikov M.Y."/>
            <person name="Popov V.N."/>
        </authorList>
    </citation>
    <scope>NUCLEOTIDE SEQUENCE [LARGE SCALE GENOMIC DNA]</scope>
</reference>
<dbReference type="PANTHER" id="PTHR45748">
    <property type="entry name" value="1-PHOSPHATIDYLINOSITOL 3-PHOSPHATE 5-KINASE-RELATED"/>
    <property type="match status" value="1"/>
</dbReference>
<evidence type="ECO:0000256" key="6">
    <source>
        <dbReference type="ARBA" id="ARBA00022679"/>
    </source>
</evidence>
<dbReference type="InterPro" id="IPR008401">
    <property type="entry name" value="Apc13"/>
</dbReference>
<evidence type="ECO:0000256" key="17">
    <source>
        <dbReference type="ARBA" id="ARBA00023306"/>
    </source>
</evidence>
<proteinExistence type="inferred from homology"/>
<feature type="region of interest" description="Disordered" evidence="21">
    <location>
        <begin position="127"/>
        <end position="175"/>
    </location>
</feature>
<keyword evidence="4" id="KW-0597">Phosphoprotein</keyword>
<dbReference type="Gene3D" id="3.30.800.10">
    <property type="entry name" value="Phosphatidylinositol Phosphate Kinase II Beta"/>
    <property type="match status" value="1"/>
</dbReference>
<dbReference type="Pfam" id="PF05839">
    <property type="entry name" value="Apc13p"/>
    <property type="match status" value="1"/>
</dbReference>
<dbReference type="GO" id="GO:0051301">
    <property type="term" value="P:cell division"/>
    <property type="evidence" value="ECO:0007669"/>
    <property type="project" value="UniProtKB-KW"/>
</dbReference>
<dbReference type="PANTHER" id="PTHR45748:SF7">
    <property type="entry name" value="1-PHOSPHATIDYLINOSITOL 3-PHOSPHATE 5-KINASE-RELATED"/>
    <property type="match status" value="1"/>
</dbReference>
<feature type="compositionally biased region" description="Low complexity" evidence="21">
    <location>
        <begin position="150"/>
        <end position="170"/>
    </location>
</feature>
<evidence type="ECO:0000256" key="20">
    <source>
        <dbReference type="PROSITE-ProRule" id="PRU00781"/>
    </source>
</evidence>
<dbReference type="SUPFAM" id="SSF52029">
    <property type="entry name" value="GroEL apical domain-like"/>
    <property type="match status" value="1"/>
</dbReference>
<dbReference type="Pfam" id="PF01504">
    <property type="entry name" value="PIP5K"/>
    <property type="match status" value="1"/>
</dbReference>
<feature type="domain" description="DEP" evidence="23">
    <location>
        <begin position="386"/>
        <end position="448"/>
    </location>
</feature>
<evidence type="ECO:0000313" key="25">
    <source>
        <dbReference type="EMBL" id="CRL00836.1"/>
    </source>
</evidence>
<dbReference type="InterPro" id="IPR011011">
    <property type="entry name" value="Znf_FYVE_PHD"/>
</dbReference>
<evidence type="ECO:0000256" key="9">
    <source>
        <dbReference type="ARBA" id="ARBA00022753"/>
    </source>
</evidence>
<dbReference type="Gene3D" id="3.50.7.10">
    <property type="entry name" value="GroEL"/>
    <property type="match status" value="1"/>
</dbReference>
<gene>
    <name evidence="25" type="ORF">CLUMA_CG014086</name>
</gene>
<dbReference type="EMBL" id="CVRI01000054">
    <property type="protein sequence ID" value="CRL00836.1"/>
    <property type="molecule type" value="Genomic_DNA"/>
</dbReference>